<protein>
    <recommendedName>
        <fullName evidence="3">Peptidase C2 calpain domain-containing protein</fullName>
    </recommendedName>
</protein>
<dbReference type="PANTHER" id="PTHR10183">
    <property type="entry name" value="CALPAIN"/>
    <property type="match status" value="1"/>
</dbReference>
<feature type="region of interest" description="Disordered" evidence="2">
    <location>
        <begin position="102"/>
        <end position="128"/>
    </location>
</feature>
<gene>
    <name evidence="5" type="ORF">EDS130_LOCUS26497</name>
    <name evidence="4" type="ORF">XAT740_LOCUS660</name>
</gene>
<dbReference type="GO" id="GO:0006508">
    <property type="term" value="P:proteolysis"/>
    <property type="evidence" value="ECO:0007669"/>
    <property type="project" value="InterPro"/>
</dbReference>
<comment type="caution">
    <text evidence="4">The sequence shown here is derived from an EMBL/GenBank/DDBJ whole genome shotgun (WGS) entry which is preliminary data.</text>
</comment>
<dbReference type="InterPro" id="IPR022684">
    <property type="entry name" value="Calpain_cysteine_protease"/>
</dbReference>
<dbReference type="PANTHER" id="PTHR10183:SF433">
    <property type="entry name" value="CALPAIN-A-RELATED"/>
    <property type="match status" value="1"/>
</dbReference>
<comment type="similarity">
    <text evidence="1">Belongs to the peptidase C2 family.</text>
</comment>
<dbReference type="OrthoDB" id="424753at2759"/>
<dbReference type="AlphaFoldDB" id="A0A813PP14"/>
<dbReference type="Gene3D" id="2.60.120.380">
    <property type="match status" value="1"/>
</dbReference>
<dbReference type="EMBL" id="CAJNOJ010000161">
    <property type="protein sequence ID" value="CAF1222540.1"/>
    <property type="molecule type" value="Genomic_DNA"/>
</dbReference>
<proteinExistence type="inferred from homology"/>
<dbReference type="GO" id="GO:0005737">
    <property type="term" value="C:cytoplasm"/>
    <property type="evidence" value="ECO:0007669"/>
    <property type="project" value="TreeGrafter"/>
</dbReference>
<dbReference type="SUPFAM" id="SSF49758">
    <property type="entry name" value="Calpain large subunit, middle domain (domain III)"/>
    <property type="match status" value="1"/>
</dbReference>
<accession>A0A813PP14</accession>
<feature type="domain" description="Peptidase C2 calpain" evidence="3">
    <location>
        <begin position="2"/>
        <end position="58"/>
    </location>
</feature>
<dbReference type="SMART" id="SM00720">
    <property type="entry name" value="calpain_III"/>
    <property type="match status" value="1"/>
</dbReference>
<dbReference type="GO" id="GO:0004198">
    <property type="term" value="F:calcium-dependent cysteine-type endopeptidase activity"/>
    <property type="evidence" value="ECO:0007669"/>
    <property type="project" value="InterPro"/>
</dbReference>
<dbReference type="Proteomes" id="UP000663828">
    <property type="component" value="Unassembled WGS sequence"/>
</dbReference>
<evidence type="ECO:0000313" key="4">
    <source>
        <dbReference type="EMBL" id="CAF0755666.1"/>
    </source>
</evidence>
<sequence length="141" mass="15984">MSQLERVGASGSYINRREVTKRFRVPPGSYIIIPSTYDSDKPGKFLLRMFTEKQADQAQLDQDKEELTEADVFFQDENVDSLFGEWSNLLGPIDDESAPVPINPDIGGVFPSPHPELPSNYDGGEFDEDQMYPQKRFCSIM</sequence>
<dbReference type="Pfam" id="PF01067">
    <property type="entry name" value="Calpain_III"/>
    <property type="match status" value="1"/>
</dbReference>
<dbReference type="InterPro" id="IPR022683">
    <property type="entry name" value="Calpain_III"/>
</dbReference>
<reference evidence="4" key="1">
    <citation type="submission" date="2021-02" db="EMBL/GenBank/DDBJ databases">
        <authorList>
            <person name="Nowell W R."/>
        </authorList>
    </citation>
    <scope>NUCLEOTIDE SEQUENCE</scope>
</reference>
<dbReference type="EMBL" id="CAJNOR010000019">
    <property type="protein sequence ID" value="CAF0755666.1"/>
    <property type="molecule type" value="Genomic_DNA"/>
</dbReference>
<dbReference type="InterPro" id="IPR036213">
    <property type="entry name" value="Calpain_III_sf"/>
</dbReference>
<evidence type="ECO:0000256" key="2">
    <source>
        <dbReference type="SAM" id="MobiDB-lite"/>
    </source>
</evidence>
<evidence type="ECO:0000256" key="1">
    <source>
        <dbReference type="ARBA" id="ARBA00007623"/>
    </source>
</evidence>
<dbReference type="InterPro" id="IPR022682">
    <property type="entry name" value="Calpain_domain_III"/>
</dbReference>
<keyword evidence="6" id="KW-1185">Reference proteome</keyword>
<name>A0A813PP14_ADIRI</name>
<evidence type="ECO:0000313" key="5">
    <source>
        <dbReference type="EMBL" id="CAF1222540.1"/>
    </source>
</evidence>
<evidence type="ECO:0000313" key="6">
    <source>
        <dbReference type="Proteomes" id="UP000663828"/>
    </source>
</evidence>
<organism evidence="4 6">
    <name type="scientific">Adineta ricciae</name>
    <name type="common">Rotifer</name>
    <dbReference type="NCBI Taxonomy" id="249248"/>
    <lineage>
        <taxon>Eukaryota</taxon>
        <taxon>Metazoa</taxon>
        <taxon>Spiralia</taxon>
        <taxon>Gnathifera</taxon>
        <taxon>Rotifera</taxon>
        <taxon>Eurotatoria</taxon>
        <taxon>Bdelloidea</taxon>
        <taxon>Adinetida</taxon>
        <taxon>Adinetidae</taxon>
        <taxon>Adineta</taxon>
    </lineage>
</organism>
<evidence type="ECO:0000259" key="3">
    <source>
        <dbReference type="SMART" id="SM00720"/>
    </source>
</evidence>
<dbReference type="Proteomes" id="UP000663852">
    <property type="component" value="Unassembled WGS sequence"/>
</dbReference>